<evidence type="ECO:0000313" key="4">
    <source>
        <dbReference type="Proteomes" id="UP000324143"/>
    </source>
</evidence>
<dbReference type="Proteomes" id="UP000324143">
    <property type="component" value="Unassembled WGS sequence"/>
</dbReference>
<dbReference type="Pfam" id="PF22747">
    <property type="entry name" value="Zn_ribbon_DUF2089"/>
    <property type="match status" value="1"/>
</dbReference>
<dbReference type="Pfam" id="PF09862">
    <property type="entry name" value="DUF2089"/>
    <property type="match status" value="1"/>
</dbReference>
<reference evidence="3" key="1">
    <citation type="submission" date="2019-08" db="EMBL/GenBank/DDBJ databases">
        <title>Genomic characterization of a novel candidate phylum (ARYD3) from a high temperature, high salinity tertiary oil reservoir in north central Oklahoma, USA.</title>
        <authorList>
            <person name="Youssef N.H."/>
            <person name="Yadav A."/>
            <person name="Elshahed M.S."/>
        </authorList>
    </citation>
    <scope>NUCLEOTIDE SEQUENCE [LARGE SCALE GENOMIC DNA]</scope>
    <source>
        <strain evidence="3">ARYD3</strain>
    </source>
</reference>
<dbReference type="EMBL" id="VSIX01000038">
    <property type="protein sequence ID" value="TYB31359.1"/>
    <property type="molecule type" value="Genomic_DNA"/>
</dbReference>
<accession>A0A5D0MLC7</accession>
<organism evidence="3 4">
    <name type="scientific">Candidatus Mcinerneyibacterium aminivorans</name>
    <dbReference type="NCBI Taxonomy" id="2703815"/>
    <lineage>
        <taxon>Bacteria</taxon>
        <taxon>Candidatus Macinerneyibacteriota</taxon>
        <taxon>Candidatus Mcinerneyibacteria</taxon>
        <taxon>Candidatus Mcinerneyibacteriales</taxon>
        <taxon>Candidatus Mcinerneyibacteriaceae</taxon>
        <taxon>Candidatus Mcinerneyibacterium</taxon>
    </lineage>
</organism>
<name>A0A5D0MLC7_9BACT</name>
<comment type="caution">
    <text evidence="3">The sequence shown here is derived from an EMBL/GenBank/DDBJ whole genome shotgun (WGS) entry which is preliminary data.</text>
</comment>
<sequence length="122" mass="13969">MLNKCPICEGELIIKEYYCKDCDVTLRGDFDTEKSESLMGVNPEILEFIKVFIYAEGNIKKVEGILNCSYPKVKSLLSKAKKNLGIESVKENEEDKKRKNEILEKLDNGKISFEKAMDLLNK</sequence>
<dbReference type="AlphaFoldDB" id="A0A5D0MLC7"/>
<dbReference type="InterPro" id="IPR053957">
    <property type="entry name" value="DUF2089_Zn_ribbon"/>
</dbReference>
<feature type="domain" description="DUF2089" evidence="2">
    <location>
        <begin position="5"/>
        <end position="34"/>
    </location>
</feature>
<dbReference type="InterPro" id="IPR018658">
    <property type="entry name" value="DUF2089"/>
</dbReference>
<keyword evidence="4" id="KW-1185">Reference proteome</keyword>
<proteinExistence type="predicted"/>
<evidence type="ECO:0000259" key="2">
    <source>
        <dbReference type="Pfam" id="PF22747"/>
    </source>
</evidence>
<evidence type="ECO:0000313" key="3">
    <source>
        <dbReference type="EMBL" id="TYB31359.1"/>
    </source>
</evidence>
<protein>
    <submittedName>
        <fullName evidence="3">DUF2089 domain-containing protein</fullName>
    </submittedName>
</protein>
<evidence type="ECO:0000259" key="1">
    <source>
        <dbReference type="Pfam" id="PF09862"/>
    </source>
</evidence>
<feature type="domain" description="DUF2089" evidence="1">
    <location>
        <begin position="42"/>
        <end position="87"/>
    </location>
</feature>
<gene>
    <name evidence="3" type="ORF">FXF47_04590</name>
</gene>